<keyword evidence="11" id="KW-0418">Kinase</keyword>
<comment type="subcellular location">
    <subcellularLocation>
        <location evidence="3">Cytoplasm</location>
    </subcellularLocation>
</comment>
<keyword evidence="13" id="KW-0408">Iron</keyword>
<evidence type="ECO:0000256" key="14">
    <source>
        <dbReference type="ARBA" id="ARBA00023012"/>
    </source>
</evidence>
<dbReference type="InterPro" id="IPR003594">
    <property type="entry name" value="HATPase_dom"/>
</dbReference>
<evidence type="ECO:0000256" key="8">
    <source>
        <dbReference type="ARBA" id="ARBA00022553"/>
    </source>
</evidence>
<keyword evidence="19" id="KW-0472">Membrane</keyword>
<feature type="transmembrane region" description="Helical" evidence="19">
    <location>
        <begin position="260"/>
        <end position="279"/>
    </location>
</feature>
<evidence type="ECO:0000313" key="22">
    <source>
        <dbReference type="Proteomes" id="UP001143474"/>
    </source>
</evidence>
<organism evidence="21 22">
    <name type="scientific">Streptosporangium carneum</name>
    <dbReference type="NCBI Taxonomy" id="47481"/>
    <lineage>
        <taxon>Bacteria</taxon>
        <taxon>Bacillati</taxon>
        <taxon>Actinomycetota</taxon>
        <taxon>Actinomycetes</taxon>
        <taxon>Streptosporangiales</taxon>
        <taxon>Streptosporangiaceae</taxon>
        <taxon>Streptosporangium</taxon>
    </lineage>
</organism>
<dbReference type="GO" id="GO:0000155">
    <property type="term" value="F:phosphorelay sensor kinase activity"/>
    <property type="evidence" value="ECO:0007669"/>
    <property type="project" value="InterPro"/>
</dbReference>
<dbReference type="AlphaFoldDB" id="A0A9W6MD79"/>
<keyword evidence="14" id="KW-0902">Two-component regulatory system</keyword>
<evidence type="ECO:0000256" key="3">
    <source>
        <dbReference type="ARBA" id="ARBA00004496"/>
    </source>
</evidence>
<feature type="transmembrane region" description="Helical" evidence="19">
    <location>
        <begin position="345"/>
        <end position="370"/>
    </location>
</feature>
<dbReference type="Gene3D" id="1.20.5.1930">
    <property type="match status" value="1"/>
</dbReference>
<dbReference type="EMBL" id="BSEV01000007">
    <property type="protein sequence ID" value="GLK10224.1"/>
    <property type="molecule type" value="Genomic_DNA"/>
</dbReference>
<comment type="function">
    <text evidence="16">Member of the two-component regulatory system NreB/NreC involved in the control of dissimilatory nitrate/nitrite reduction in response to oxygen. NreB functions as a direct oxygen sensor histidine kinase which is autophosphorylated, in the absence of oxygen, probably at the conserved histidine residue, and transfers its phosphate group probably to a conserved aspartate residue of NreC. NreB/NreC activates the expression of the nitrate (narGHJI) and nitrite (nir) reductase operons, as well as the putative nitrate transporter gene narT.</text>
</comment>
<dbReference type="EC" id="2.7.13.3" evidence="4"/>
<keyword evidence="15" id="KW-0411">Iron-sulfur</keyword>
<proteinExistence type="predicted"/>
<gene>
    <name evidence="21" type="ORF">GCM10017600_36300</name>
</gene>
<feature type="transmembrane region" description="Helical" evidence="19">
    <location>
        <begin position="137"/>
        <end position="158"/>
    </location>
</feature>
<feature type="domain" description="Histidine kinase/HSP90-like ATPase" evidence="20">
    <location>
        <begin position="637"/>
        <end position="727"/>
    </location>
</feature>
<evidence type="ECO:0000256" key="12">
    <source>
        <dbReference type="ARBA" id="ARBA00022840"/>
    </source>
</evidence>
<dbReference type="InterPro" id="IPR050482">
    <property type="entry name" value="Sensor_HK_TwoCompSys"/>
</dbReference>
<dbReference type="GO" id="GO:0046983">
    <property type="term" value="F:protein dimerization activity"/>
    <property type="evidence" value="ECO:0007669"/>
    <property type="project" value="InterPro"/>
</dbReference>
<evidence type="ECO:0000256" key="10">
    <source>
        <dbReference type="ARBA" id="ARBA00022741"/>
    </source>
</evidence>
<dbReference type="PRINTS" id="PR00344">
    <property type="entry name" value="BCTRLSENSOR"/>
</dbReference>
<keyword evidence="19" id="KW-1133">Transmembrane helix</keyword>
<protein>
    <recommendedName>
        <fullName evidence="5">Oxygen sensor histidine kinase NreB</fullName>
        <ecNumber evidence="4">2.7.13.3</ecNumber>
    </recommendedName>
    <alternativeName>
        <fullName evidence="17">Nitrogen regulation protein B</fullName>
    </alternativeName>
</protein>
<evidence type="ECO:0000256" key="13">
    <source>
        <dbReference type="ARBA" id="ARBA00023004"/>
    </source>
</evidence>
<feature type="transmembrane region" description="Helical" evidence="19">
    <location>
        <begin position="178"/>
        <end position="196"/>
    </location>
</feature>
<keyword evidence="10" id="KW-0547">Nucleotide-binding</keyword>
<dbReference type="InterPro" id="IPR004358">
    <property type="entry name" value="Sig_transdc_His_kin-like_C"/>
</dbReference>
<feature type="transmembrane region" description="Helical" evidence="19">
    <location>
        <begin position="113"/>
        <end position="130"/>
    </location>
</feature>
<dbReference type="Pfam" id="PF07730">
    <property type="entry name" value="HisKA_3"/>
    <property type="match status" value="1"/>
</dbReference>
<evidence type="ECO:0000256" key="7">
    <source>
        <dbReference type="ARBA" id="ARBA00022490"/>
    </source>
</evidence>
<dbReference type="GO" id="GO:0005524">
    <property type="term" value="F:ATP binding"/>
    <property type="evidence" value="ECO:0007669"/>
    <property type="project" value="UniProtKB-KW"/>
</dbReference>
<keyword evidence="22" id="KW-1185">Reference proteome</keyword>
<keyword evidence="8" id="KW-0597">Phosphoprotein</keyword>
<comment type="caution">
    <text evidence="21">The sequence shown here is derived from an EMBL/GenBank/DDBJ whole genome shotgun (WGS) entry which is preliminary data.</text>
</comment>
<evidence type="ECO:0000313" key="21">
    <source>
        <dbReference type="EMBL" id="GLK10224.1"/>
    </source>
</evidence>
<dbReference type="SUPFAM" id="SSF55874">
    <property type="entry name" value="ATPase domain of HSP90 chaperone/DNA topoisomerase II/histidine kinase"/>
    <property type="match status" value="1"/>
</dbReference>
<keyword evidence="7" id="KW-0963">Cytoplasm</keyword>
<reference evidence="21" key="1">
    <citation type="journal article" date="2014" name="Int. J. Syst. Evol. Microbiol.">
        <title>Complete genome sequence of Corynebacterium casei LMG S-19264T (=DSM 44701T), isolated from a smear-ripened cheese.</title>
        <authorList>
            <consortium name="US DOE Joint Genome Institute (JGI-PGF)"/>
            <person name="Walter F."/>
            <person name="Albersmeier A."/>
            <person name="Kalinowski J."/>
            <person name="Ruckert C."/>
        </authorList>
    </citation>
    <scope>NUCLEOTIDE SEQUENCE</scope>
    <source>
        <strain evidence="21">VKM Ac-2007</strain>
    </source>
</reference>
<dbReference type="PANTHER" id="PTHR24421">
    <property type="entry name" value="NITRATE/NITRITE SENSOR PROTEIN NARX-RELATED"/>
    <property type="match status" value="1"/>
</dbReference>
<feature type="transmembrane region" description="Helical" evidence="19">
    <location>
        <begin position="376"/>
        <end position="392"/>
    </location>
</feature>
<comment type="catalytic activity">
    <reaction evidence="1">
        <text>ATP + protein L-histidine = ADP + protein N-phospho-L-histidine.</text>
        <dbReference type="EC" id="2.7.13.3"/>
    </reaction>
</comment>
<keyword evidence="15" id="KW-0479">Metal-binding</keyword>
<evidence type="ECO:0000256" key="1">
    <source>
        <dbReference type="ARBA" id="ARBA00000085"/>
    </source>
</evidence>
<dbReference type="PANTHER" id="PTHR24421:SF10">
    <property type="entry name" value="NITRATE_NITRITE SENSOR PROTEIN NARQ"/>
    <property type="match status" value="1"/>
</dbReference>
<evidence type="ECO:0000256" key="4">
    <source>
        <dbReference type="ARBA" id="ARBA00012438"/>
    </source>
</evidence>
<dbReference type="Pfam" id="PF02518">
    <property type="entry name" value="HATPase_c"/>
    <property type="match status" value="1"/>
</dbReference>
<evidence type="ECO:0000256" key="11">
    <source>
        <dbReference type="ARBA" id="ARBA00022777"/>
    </source>
</evidence>
<comment type="cofactor">
    <cofactor evidence="2">
        <name>[4Fe-4S] cluster</name>
        <dbReference type="ChEBI" id="CHEBI:49883"/>
    </cofactor>
</comment>
<keyword evidence="19" id="KW-0812">Transmembrane</keyword>
<evidence type="ECO:0000259" key="20">
    <source>
        <dbReference type="SMART" id="SM00387"/>
    </source>
</evidence>
<keyword evidence="9" id="KW-0808">Transferase</keyword>
<accession>A0A9W6MD79</accession>
<evidence type="ECO:0000256" key="15">
    <source>
        <dbReference type="ARBA" id="ARBA00023014"/>
    </source>
</evidence>
<dbReference type="GO" id="GO:0016020">
    <property type="term" value="C:membrane"/>
    <property type="evidence" value="ECO:0007669"/>
    <property type="project" value="InterPro"/>
</dbReference>
<keyword evidence="12" id="KW-0067">ATP-binding</keyword>
<name>A0A9W6MD79_9ACTN</name>
<dbReference type="CDD" id="cd16917">
    <property type="entry name" value="HATPase_UhpB-NarQ-NarX-like"/>
    <property type="match status" value="1"/>
</dbReference>
<dbReference type="Proteomes" id="UP001143474">
    <property type="component" value="Unassembled WGS sequence"/>
</dbReference>
<evidence type="ECO:0000256" key="5">
    <source>
        <dbReference type="ARBA" id="ARBA00017322"/>
    </source>
</evidence>
<evidence type="ECO:0000256" key="17">
    <source>
        <dbReference type="ARBA" id="ARBA00030800"/>
    </source>
</evidence>
<dbReference type="Gene3D" id="3.30.565.10">
    <property type="entry name" value="Histidine kinase-like ATPase, C-terminal domain"/>
    <property type="match status" value="1"/>
</dbReference>
<evidence type="ECO:0000256" key="6">
    <source>
        <dbReference type="ARBA" id="ARBA00022485"/>
    </source>
</evidence>
<feature type="transmembrane region" description="Helical" evidence="19">
    <location>
        <begin position="78"/>
        <end position="101"/>
    </location>
</feature>
<feature type="transmembrane region" description="Helical" evidence="19">
    <location>
        <begin position="315"/>
        <end position="333"/>
    </location>
</feature>
<dbReference type="InterPro" id="IPR036890">
    <property type="entry name" value="HATPase_C_sf"/>
</dbReference>
<feature type="transmembrane region" description="Helical" evidence="19">
    <location>
        <begin position="208"/>
        <end position="226"/>
    </location>
</feature>
<evidence type="ECO:0000256" key="2">
    <source>
        <dbReference type="ARBA" id="ARBA00001966"/>
    </source>
</evidence>
<dbReference type="SMART" id="SM00387">
    <property type="entry name" value="HATPase_c"/>
    <property type="match status" value="1"/>
</dbReference>
<reference evidence="21" key="2">
    <citation type="submission" date="2023-01" db="EMBL/GenBank/DDBJ databases">
        <authorList>
            <person name="Sun Q."/>
            <person name="Evtushenko L."/>
        </authorList>
    </citation>
    <scope>NUCLEOTIDE SEQUENCE</scope>
    <source>
        <strain evidence="21">VKM Ac-2007</strain>
    </source>
</reference>
<keyword evidence="6" id="KW-0004">4Fe-4S</keyword>
<sequence length="730" mass="76849">MSMRARPGKGAGSSGTDEDVSAPEKGVPVPEEDVSVPEKGVSAPEENASAPDEGAGARVPPRPAAAVARDLLASPLRLTVVVLSLAAFGFTVAGILIARGLPPDWSPDPPLTPDHAVGLTFTLVGAFLLAHRSRPATAWLMCFGGMGCASNVFGHAMLLRSGADGALTAAAYYRYASGIGWVVGGMLLASLLPLYSPDGRLPSRRWRPVVVAAFVLMAVEVVRTVVRPTPTQQNYPLARIIPNPLAVEALAPYNRQLQQVIVSLTMVFAVVALLSLVLRLRRADPVTRRQIAWPLSAFAIYIACMLAGADWVPAATVATGLIPVAIAFSVLRYRLYGIDTVISRAFVAAGMIVAVSVVYFGASAVAGLALSGYDRVGGLAAALFAGVFFHPLRHMLRRWVDRLMYGTHGDPEALAARLAREVGQTEPANALASVAAAIRDGLGVTGVAVEVRDSGARRVEIGLLGPSPRVVPLIWHGELVGRLFLGSPGPRRFAAAHNDRLIAVVTPYVADVVHAVMMTADLQRSRERILTAREEERRRLRRDLHDGLGHALTDMAMSINMARISLRTAPASADRLLAELRSGMDAVGQEIRELVYGLRPPTLDELGLAGAVRALAVEGTPRVAVETEGDLSDLPAAAEVAAYRIAQEGLTNIRKHAGARSAVVSLRRGDSLVVRVQDDGHGLPAGPRSGIGLISMRERAAELGGTCVIGSAPGGGTVVEAVLPISAGQV</sequence>
<evidence type="ECO:0000256" key="19">
    <source>
        <dbReference type="SAM" id="Phobius"/>
    </source>
</evidence>
<feature type="transmembrane region" description="Helical" evidence="19">
    <location>
        <begin position="291"/>
        <end position="309"/>
    </location>
</feature>
<feature type="region of interest" description="Disordered" evidence="18">
    <location>
        <begin position="1"/>
        <end position="60"/>
    </location>
</feature>
<dbReference type="GO" id="GO:0051539">
    <property type="term" value="F:4 iron, 4 sulfur cluster binding"/>
    <property type="evidence" value="ECO:0007669"/>
    <property type="project" value="UniProtKB-KW"/>
</dbReference>
<evidence type="ECO:0000256" key="9">
    <source>
        <dbReference type="ARBA" id="ARBA00022679"/>
    </source>
</evidence>
<dbReference type="GO" id="GO:0005737">
    <property type="term" value="C:cytoplasm"/>
    <property type="evidence" value="ECO:0007669"/>
    <property type="project" value="UniProtKB-SubCell"/>
</dbReference>
<evidence type="ECO:0000256" key="18">
    <source>
        <dbReference type="SAM" id="MobiDB-lite"/>
    </source>
</evidence>
<evidence type="ECO:0000256" key="16">
    <source>
        <dbReference type="ARBA" id="ARBA00024827"/>
    </source>
</evidence>
<dbReference type="InterPro" id="IPR011712">
    <property type="entry name" value="Sig_transdc_His_kin_sub3_dim/P"/>
</dbReference>